<keyword evidence="3" id="KW-1185">Reference proteome</keyword>
<dbReference type="AlphaFoldDB" id="A0A9P5LDB4"/>
<name>A0A9P5LDB4_9HYPO</name>
<feature type="region of interest" description="Disordered" evidence="1">
    <location>
        <begin position="1"/>
        <end position="76"/>
    </location>
</feature>
<feature type="compositionally biased region" description="Basic residues" evidence="1">
    <location>
        <begin position="65"/>
        <end position="76"/>
    </location>
</feature>
<evidence type="ECO:0000256" key="1">
    <source>
        <dbReference type="SAM" id="MobiDB-lite"/>
    </source>
</evidence>
<reference evidence="2" key="1">
    <citation type="submission" date="2020-03" db="EMBL/GenBank/DDBJ databases">
        <title>Draft Genome Sequence of Cylindrodendrum hubeiense.</title>
        <authorList>
            <person name="Buettner E."/>
            <person name="Kellner H."/>
        </authorList>
    </citation>
    <scope>NUCLEOTIDE SEQUENCE</scope>
    <source>
        <strain evidence="2">IHI 201604</strain>
    </source>
</reference>
<comment type="caution">
    <text evidence="2">The sequence shown here is derived from an EMBL/GenBank/DDBJ whole genome shotgun (WGS) entry which is preliminary data.</text>
</comment>
<protein>
    <submittedName>
        <fullName evidence="2">Uncharacterized protein</fullName>
    </submittedName>
</protein>
<organism evidence="2 3">
    <name type="scientific">Cylindrodendrum hubeiense</name>
    <dbReference type="NCBI Taxonomy" id="595255"/>
    <lineage>
        <taxon>Eukaryota</taxon>
        <taxon>Fungi</taxon>
        <taxon>Dikarya</taxon>
        <taxon>Ascomycota</taxon>
        <taxon>Pezizomycotina</taxon>
        <taxon>Sordariomycetes</taxon>
        <taxon>Hypocreomycetidae</taxon>
        <taxon>Hypocreales</taxon>
        <taxon>Nectriaceae</taxon>
        <taxon>Cylindrodendrum</taxon>
    </lineage>
</organism>
<evidence type="ECO:0000313" key="3">
    <source>
        <dbReference type="Proteomes" id="UP000722485"/>
    </source>
</evidence>
<proteinExistence type="predicted"/>
<sequence>MSSVTKDWNSEDSTNEGSKSTEAGPSEPKNLPKDEPFTYKSPTLSPDSWGYVSASSDDEDTTKSSKARGKQPAKPLKRVLRKIAPKLTGQANSGKRVRFDPIADPLDELQQFKDKGIGIFMVISRPLQGRFYQWSISLYNRTTQQWWTTEAFQAPFNGAYNPIWNTHENDPRSLPGYVVMNFLAHVRESSLNELMEIALRIQDSAEHGQGLDSQGYVTEYGHWLKYHNHCRYEHIDEIWQLMVQYHGDQQVDVSRGDSRQKRSHNT</sequence>
<evidence type="ECO:0000313" key="2">
    <source>
        <dbReference type="EMBL" id="KAF7544646.1"/>
    </source>
</evidence>
<accession>A0A9P5LDB4</accession>
<dbReference type="EMBL" id="JAANBB010000293">
    <property type="protein sequence ID" value="KAF7544646.1"/>
    <property type="molecule type" value="Genomic_DNA"/>
</dbReference>
<dbReference type="Proteomes" id="UP000722485">
    <property type="component" value="Unassembled WGS sequence"/>
</dbReference>
<feature type="compositionally biased region" description="Polar residues" evidence="1">
    <location>
        <begin position="1"/>
        <end position="23"/>
    </location>
</feature>
<dbReference type="OrthoDB" id="5102002at2759"/>
<gene>
    <name evidence="2" type="ORF">G7Z17_g9782</name>
</gene>